<evidence type="ECO:0000256" key="9">
    <source>
        <dbReference type="RuleBase" id="RU003794"/>
    </source>
</evidence>
<keyword evidence="5 9" id="KW-0812">Transmembrane</keyword>
<dbReference type="Pfam" id="PF01478">
    <property type="entry name" value="Peptidase_A24"/>
    <property type="match status" value="1"/>
</dbReference>
<protein>
    <recommendedName>
        <fullName evidence="9">Prepilin leader peptidase/N-methyltransferase</fullName>
        <ecNumber evidence="9">2.1.1.-</ecNumber>
        <ecNumber evidence="9">3.4.23.43</ecNumber>
    </recommendedName>
</protein>
<feature type="domain" description="Prepilin type IV endopeptidase peptidase" evidence="11">
    <location>
        <begin position="104"/>
        <end position="207"/>
    </location>
</feature>
<evidence type="ECO:0000256" key="1">
    <source>
        <dbReference type="ARBA" id="ARBA00004429"/>
    </source>
</evidence>
<evidence type="ECO:0000256" key="7">
    <source>
        <dbReference type="ARBA" id="ARBA00023136"/>
    </source>
</evidence>
<feature type="transmembrane region" description="Helical" evidence="10">
    <location>
        <begin position="126"/>
        <end position="143"/>
    </location>
</feature>
<feature type="transmembrane region" description="Helical" evidence="10">
    <location>
        <begin position="222"/>
        <end position="239"/>
    </location>
</feature>
<feature type="domain" description="Prepilin peptidase A24 N-terminal" evidence="12">
    <location>
        <begin position="10"/>
        <end position="92"/>
    </location>
</feature>
<evidence type="ECO:0000313" key="13">
    <source>
        <dbReference type="EMBL" id="MFD1736026.1"/>
    </source>
</evidence>
<comment type="subcellular location">
    <subcellularLocation>
        <location evidence="1">Cell inner membrane</location>
        <topology evidence="1">Multi-pass membrane protein</topology>
    </subcellularLocation>
    <subcellularLocation>
        <location evidence="9">Cell membrane</location>
        <topology evidence="9">Multi-pass membrane protein</topology>
    </subcellularLocation>
</comment>
<feature type="transmembrane region" description="Helical" evidence="10">
    <location>
        <begin position="73"/>
        <end position="93"/>
    </location>
</feature>
<evidence type="ECO:0000256" key="10">
    <source>
        <dbReference type="SAM" id="Phobius"/>
    </source>
</evidence>
<dbReference type="EMBL" id="JBHUEM010000004">
    <property type="protein sequence ID" value="MFD1736026.1"/>
    <property type="molecule type" value="Genomic_DNA"/>
</dbReference>
<evidence type="ECO:0000256" key="2">
    <source>
        <dbReference type="ARBA" id="ARBA00005801"/>
    </source>
</evidence>
<sequence length="253" mass="27988">MTLLYIYSSIIGIILGSFFNVVGLRIPKNESIITPRSHCTSCQRTLTTLELIPVFSYLFLRGKCKTCGTKVSPLYPIMELLTGVLFLLSALWFGFTPELIVALCFISLLIIITVSDIAYMLIPNKILLFFLPVLIMLRIFIPLDPWWDPLAGAFTGFGLLLLIAIVTKGNGMGFGDVKLFFVIGIVLGVQNVLLTFFLASLLGAVIGGIALLAKVIKRKQPIPFGPFIALGAIISYYFGDNIVEWYINWIALI</sequence>
<dbReference type="EC" id="2.1.1.-" evidence="9"/>
<name>A0ABW4LMA6_9BACI</name>
<keyword evidence="9" id="KW-0808">Transferase</keyword>
<keyword evidence="9" id="KW-0645">Protease</keyword>
<feature type="transmembrane region" description="Helical" evidence="10">
    <location>
        <begin position="99"/>
        <end position="119"/>
    </location>
</feature>
<keyword evidence="9" id="KW-0511">Multifunctional enzyme</keyword>
<keyword evidence="14" id="KW-1185">Reference proteome</keyword>
<reference evidence="14" key="1">
    <citation type="journal article" date="2019" name="Int. J. Syst. Evol. Microbiol.">
        <title>The Global Catalogue of Microorganisms (GCM) 10K type strain sequencing project: providing services to taxonomists for standard genome sequencing and annotation.</title>
        <authorList>
            <consortium name="The Broad Institute Genomics Platform"/>
            <consortium name="The Broad Institute Genome Sequencing Center for Infectious Disease"/>
            <person name="Wu L."/>
            <person name="Ma J."/>
        </authorList>
    </citation>
    <scope>NUCLEOTIDE SEQUENCE [LARGE SCALE GENOMIC DNA]</scope>
    <source>
        <strain evidence="14">CCUG 49339</strain>
    </source>
</reference>
<dbReference type="PANTHER" id="PTHR30487:SF0">
    <property type="entry name" value="PREPILIN LEADER PEPTIDASE_N-METHYLTRANSFERASE-RELATED"/>
    <property type="match status" value="1"/>
</dbReference>
<accession>A0ABW4LMA6</accession>
<keyword evidence="3" id="KW-1003">Cell membrane</keyword>
<dbReference type="GO" id="GO:0016787">
    <property type="term" value="F:hydrolase activity"/>
    <property type="evidence" value="ECO:0007669"/>
    <property type="project" value="UniProtKB-KW"/>
</dbReference>
<comment type="similarity">
    <text evidence="2 8">Belongs to the peptidase A24 family.</text>
</comment>
<keyword evidence="6 10" id="KW-1133">Transmembrane helix</keyword>
<proteinExistence type="inferred from homology"/>
<keyword evidence="7 10" id="KW-0472">Membrane</keyword>
<feature type="transmembrane region" description="Helical" evidence="10">
    <location>
        <begin position="179"/>
        <end position="210"/>
    </location>
</feature>
<dbReference type="Gene3D" id="1.20.120.1220">
    <property type="match status" value="1"/>
</dbReference>
<keyword evidence="9 13" id="KW-0378">Hydrolase</keyword>
<evidence type="ECO:0000259" key="11">
    <source>
        <dbReference type="Pfam" id="PF01478"/>
    </source>
</evidence>
<keyword evidence="9" id="KW-0489">Methyltransferase</keyword>
<evidence type="ECO:0000259" key="12">
    <source>
        <dbReference type="Pfam" id="PF06750"/>
    </source>
</evidence>
<dbReference type="Pfam" id="PF06750">
    <property type="entry name" value="A24_N_bact"/>
    <property type="match status" value="1"/>
</dbReference>
<gene>
    <name evidence="13" type="ORF">ACFSCX_05560</name>
</gene>
<dbReference type="PRINTS" id="PR00864">
    <property type="entry name" value="PREPILNPTASE"/>
</dbReference>
<dbReference type="Proteomes" id="UP001597214">
    <property type="component" value="Unassembled WGS sequence"/>
</dbReference>
<comment type="catalytic activity">
    <reaction evidence="9">
        <text>Typically cleaves a -Gly-|-Phe- bond to release an N-terminal, basic peptide of 5-8 residues from type IV prepilin, and then N-methylates the new N-terminal amino group, the methyl donor being S-adenosyl-L-methionine.</text>
        <dbReference type="EC" id="3.4.23.43"/>
    </reaction>
</comment>
<dbReference type="InterPro" id="IPR014032">
    <property type="entry name" value="Peptidase_A24A_bac"/>
</dbReference>
<evidence type="ECO:0000256" key="8">
    <source>
        <dbReference type="RuleBase" id="RU003793"/>
    </source>
</evidence>
<feature type="transmembrane region" description="Helical" evidence="10">
    <location>
        <begin position="6"/>
        <end position="26"/>
    </location>
</feature>
<dbReference type="RefSeq" id="WP_377927162.1">
    <property type="nucleotide sequence ID" value="NZ_JBHUEM010000004.1"/>
</dbReference>
<comment type="caution">
    <text evidence="13">The sequence shown here is derived from an EMBL/GenBank/DDBJ whole genome shotgun (WGS) entry which is preliminary data.</text>
</comment>
<evidence type="ECO:0000313" key="14">
    <source>
        <dbReference type="Proteomes" id="UP001597214"/>
    </source>
</evidence>
<feature type="transmembrane region" description="Helical" evidence="10">
    <location>
        <begin position="149"/>
        <end position="167"/>
    </location>
</feature>
<organism evidence="13 14">
    <name type="scientific">Bacillus salitolerans</name>
    <dbReference type="NCBI Taxonomy" id="1437434"/>
    <lineage>
        <taxon>Bacteria</taxon>
        <taxon>Bacillati</taxon>
        <taxon>Bacillota</taxon>
        <taxon>Bacilli</taxon>
        <taxon>Bacillales</taxon>
        <taxon>Bacillaceae</taxon>
        <taxon>Bacillus</taxon>
    </lineage>
</organism>
<comment type="function">
    <text evidence="9">Plays an essential role in type IV pili and type II pseudopili formation by proteolytically removing the leader sequence from substrate proteins and subsequently monomethylating the alpha-amino group of the newly exposed N-terminal phenylalanine.</text>
</comment>
<dbReference type="InterPro" id="IPR010627">
    <property type="entry name" value="Prepilin_pept_A24_N"/>
</dbReference>
<dbReference type="InterPro" id="IPR050882">
    <property type="entry name" value="Prepilin_peptidase/N-MTase"/>
</dbReference>
<dbReference type="EC" id="3.4.23.43" evidence="9"/>
<evidence type="ECO:0000256" key="5">
    <source>
        <dbReference type="ARBA" id="ARBA00022692"/>
    </source>
</evidence>
<evidence type="ECO:0000256" key="4">
    <source>
        <dbReference type="ARBA" id="ARBA00022519"/>
    </source>
</evidence>
<evidence type="ECO:0000256" key="6">
    <source>
        <dbReference type="ARBA" id="ARBA00022989"/>
    </source>
</evidence>
<evidence type="ECO:0000256" key="3">
    <source>
        <dbReference type="ARBA" id="ARBA00022475"/>
    </source>
</evidence>
<dbReference type="InterPro" id="IPR000045">
    <property type="entry name" value="Prepilin_IV_endopep_pep"/>
</dbReference>
<dbReference type="PANTHER" id="PTHR30487">
    <property type="entry name" value="TYPE 4 PREPILIN-LIKE PROTEINS LEADER PEPTIDE-PROCESSING ENZYME"/>
    <property type="match status" value="1"/>
</dbReference>
<keyword evidence="4" id="KW-0997">Cell inner membrane</keyword>